<keyword evidence="6" id="KW-0611">Plant defense</keyword>
<comment type="caution">
    <text evidence="12">The sequence shown here is derived from an EMBL/GenBank/DDBJ whole genome shotgun (WGS) entry which is preliminary data.</text>
</comment>
<dbReference type="GO" id="GO:0120091">
    <property type="term" value="F:jasmonic acid hydrolase"/>
    <property type="evidence" value="ECO:0007669"/>
    <property type="project" value="UniProtKB-ARBA"/>
</dbReference>
<evidence type="ECO:0000256" key="8">
    <source>
        <dbReference type="ARBA" id="ARBA00023004"/>
    </source>
</evidence>
<dbReference type="InterPro" id="IPR027443">
    <property type="entry name" value="IPNS-like_sf"/>
</dbReference>
<reference evidence="12 13" key="1">
    <citation type="journal article" date="2018" name="Nat. Genet.">
        <title>Extensive intraspecific gene order and gene structural variations between Mo17 and other maize genomes.</title>
        <authorList>
            <person name="Sun S."/>
            <person name="Zhou Y."/>
            <person name="Chen J."/>
            <person name="Shi J."/>
            <person name="Zhao H."/>
            <person name="Zhao H."/>
            <person name="Song W."/>
            <person name="Zhang M."/>
            <person name="Cui Y."/>
            <person name="Dong X."/>
            <person name="Liu H."/>
            <person name="Ma X."/>
            <person name="Jiao Y."/>
            <person name="Wang B."/>
            <person name="Wei X."/>
            <person name="Stein J.C."/>
            <person name="Glaubitz J.C."/>
            <person name="Lu F."/>
            <person name="Yu G."/>
            <person name="Liang C."/>
            <person name="Fengler K."/>
            <person name="Li B."/>
            <person name="Rafalski A."/>
            <person name="Schnable P.S."/>
            <person name="Ware D.H."/>
            <person name="Buckler E.S."/>
            <person name="Lai J."/>
        </authorList>
    </citation>
    <scope>NUCLEOTIDE SEQUENCE [LARGE SCALE GENOMIC DNA]</scope>
    <source>
        <strain evidence="13">cv. Missouri 17</strain>
        <tissue evidence="12">Seedling</tissue>
    </source>
</reference>
<keyword evidence="8 10" id="KW-0408">Iron</keyword>
<sequence>MVDCMQEWPEPVVRVQALAESGLSVIPRCYVKPPCDRPAVSPAAATTVQETTEPSDMSIPVVDLGALLAADGGAAVTEAVAAACREWGFFQVVGHGVRPELLRAAREAWRGFFRRPLAERQRYANSPRTYEGYGSRLGVQKGAALDWGDYFFLHLAPEAAKSTPKFWPAVPGNCKEVSEEYGREVVRLCELLMRVMSVSLGLDEAHLQRAFGGAGCCGATLRANYYPRCPQPDLTLGLSAHSDPGVLTALLADEHVRGLQVRRSAGDWVDVRPVRDAFIVNVGDQVQIMSNSVYKSVEHRVVVNAEEERISLAIFYNPKGDVPISPAPELVTAAKLPPLYPTMTFDEYRLYVRSKGARGKAQIEALKGQASPEN</sequence>
<dbReference type="AlphaFoldDB" id="A0A3L6FN02"/>
<dbReference type="SUPFAM" id="SSF51197">
    <property type="entry name" value="Clavaminate synthase-like"/>
    <property type="match status" value="1"/>
</dbReference>
<organism evidence="12 13">
    <name type="scientific">Zea mays</name>
    <name type="common">Maize</name>
    <dbReference type="NCBI Taxonomy" id="4577"/>
    <lineage>
        <taxon>Eukaryota</taxon>
        <taxon>Viridiplantae</taxon>
        <taxon>Streptophyta</taxon>
        <taxon>Embryophyta</taxon>
        <taxon>Tracheophyta</taxon>
        <taxon>Spermatophyta</taxon>
        <taxon>Magnoliopsida</taxon>
        <taxon>Liliopsida</taxon>
        <taxon>Poales</taxon>
        <taxon>Poaceae</taxon>
        <taxon>PACMAD clade</taxon>
        <taxon>Panicoideae</taxon>
        <taxon>Andropogonodae</taxon>
        <taxon>Andropogoneae</taxon>
        <taxon>Tripsacinae</taxon>
        <taxon>Zea</taxon>
    </lineage>
</organism>
<dbReference type="InterPro" id="IPR026992">
    <property type="entry name" value="DIOX_N"/>
</dbReference>
<evidence type="ECO:0000256" key="10">
    <source>
        <dbReference type="RuleBase" id="RU003682"/>
    </source>
</evidence>
<evidence type="ECO:0000256" key="4">
    <source>
        <dbReference type="ARBA" id="ARBA00022723"/>
    </source>
</evidence>
<evidence type="ECO:0000256" key="3">
    <source>
        <dbReference type="ARBA" id="ARBA00008056"/>
    </source>
</evidence>
<evidence type="ECO:0000256" key="6">
    <source>
        <dbReference type="ARBA" id="ARBA00022821"/>
    </source>
</evidence>
<dbReference type="Pfam" id="PF14226">
    <property type="entry name" value="DIOX_N"/>
    <property type="match status" value="1"/>
</dbReference>
<comment type="cofactor">
    <cofactor evidence="1">
        <name>Fe(2+)</name>
        <dbReference type="ChEBI" id="CHEBI:29033"/>
    </cofactor>
</comment>
<dbReference type="Gene3D" id="2.60.120.330">
    <property type="entry name" value="B-lactam Antibiotic, Isopenicillin N Synthase, Chain"/>
    <property type="match status" value="1"/>
</dbReference>
<evidence type="ECO:0000256" key="2">
    <source>
        <dbReference type="ARBA" id="ARBA00001961"/>
    </source>
</evidence>
<evidence type="ECO:0000256" key="9">
    <source>
        <dbReference type="ARBA" id="ARBA00052139"/>
    </source>
</evidence>
<evidence type="ECO:0000256" key="5">
    <source>
        <dbReference type="ARBA" id="ARBA00022819"/>
    </source>
</evidence>
<evidence type="ECO:0000313" key="13">
    <source>
        <dbReference type="Proteomes" id="UP000251960"/>
    </source>
</evidence>
<evidence type="ECO:0000256" key="7">
    <source>
        <dbReference type="ARBA" id="ARBA00023002"/>
    </source>
</evidence>
<dbReference type="ExpressionAtlas" id="A0A3L6FN02">
    <property type="expression patterns" value="baseline and differential"/>
</dbReference>
<evidence type="ECO:0000313" key="12">
    <source>
        <dbReference type="EMBL" id="PWZ33087.1"/>
    </source>
</evidence>
<evidence type="ECO:0000259" key="11">
    <source>
        <dbReference type="PROSITE" id="PS51471"/>
    </source>
</evidence>
<feature type="domain" description="Fe2OG dioxygenase" evidence="11">
    <location>
        <begin position="217"/>
        <end position="318"/>
    </location>
</feature>
<proteinExistence type="inferred from homology"/>
<comment type="similarity">
    <text evidence="3 10">Belongs to the iron/ascorbate-dependent oxidoreductase family.</text>
</comment>
<comment type="cofactor">
    <cofactor evidence="2">
        <name>L-ascorbate</name>
        <dbReference type="ChEBI" id="CHEBI:38290"/>
    </cofactor>
</comment>
<keyword evidence="12" id="KW-0223">Dioxygenase</keyword>
<dbReference type="EMBL" id="NCVQ01000004">
    <property type="protein sequence ID" value="PWZ33087.1"/>
    <property type="molecule type" value="Genomic_DNA"/>
</dbReference>
<dbReference type="Pfam" id="PF03171">
    <property type="entry name" value="2OG-FeII_Oxy"/>
    <property type="match status" value="1"/>
</dbReference>
<dbReference type="PROSITE" id="PS51471">
    <property type="entry name" value="FE2OG_OXY"/>
    <property type="match status" value="1"/>
</dbReference>
<evidence type="ECO:0000256" key="1">
    <source>
        <dbReference type="ARBA" id="ARBA00001954"/>
    </source>
</evidence>
<gene>
    <name evidence="12" type="primary">At3g11180_2</name>
    <name evidence="12" type="ORF">Zm00014a_041358</name>
</gene>
<name>A0A3L6FN02_MAIZE</name>
<dbReference type="GO" id="GO:1900150">
    <property type="term" value="P:regulation of defense response to fungus"/>
    <property type="evidence" value="ECO:0007669"/>
    <property type="project" value="UniProtKB-ARBA"/>
</dbReference>
<keyword evidence="4 10" id="KW-0479">Metal-binding</keyword>
<dbReference type="GO" id="GO:0006952">
    <property type="term" value="P:defense response"/>
    <property type="evidence" value="ECO:0007669"/>
    <property type="project" value="UniProtKB-KW"/>
</dbReference>
<protein>
    <submittedName>
        <fullName evidence="12">Putative 2-oxoglutarate-dependent dioxygenase</fullName>
    </submittedName>
</protein>
<dbReference type="InterPro" id="IPR044861">
    <property type="entry name" value="IPNS-like_FE2OG_OXY"/>
</dbReference>
<dbReference type="InterPro" id="IPR005123">
    <property type="entry name" value="Oxoglu/Fe-dep_dioxygenase_dom"/>
</dbReference>
<dbReference type="GO" id="GO:0051213">
    <property type="term" value="F:dioxygenase activity"/>
    <property type="evidence" value="ECO:0007669"/>
    <property type="project" value="UniProtKB-KW"/>
</dbReference>
<keyword evidence="7 10" id="KW-0560">Oxidoreductase</keyword>
<dbReference type="PRINTS" id="PR00682">
    <property type="entry name" value="IPNSYNTHASE"/>
</dbReference>
<dbReference type="InterPro" id="IPR050295">
    <property type="entry name" value="Plant_2OG-oxidoreductases"/>
</dbReference>
<keyword evidence="5" id="KW-1184">Jasmonic acid signaling pathway</keyword>
<dbReference type="Proteomes" id="UP000251960">
    <property type="component" value="Chromosome 3"/>
</dbReference>
<dbReference type="FunFam" id="2.60.120.330:FF:000008">
    <property type="entry name" value="Jasmonate-regulated gene 21"/>
    <property type="match status" value="1"/>
</dbReference>
<dbReference type="GO" id="GO:0046872">
    <property type="term" value="F:metal ion binding"/>
    <property type="evidence" value="ECO:0007669"/>
    <property type="project" value="UniProtKB-KW"/>
</dbReference>
<dbReference type="PANTHER" id="PTHR47991">
    <property type="entry name" value="OXOGLUTARATE/IRON-DEPENDENT DIOXYGENASE"/>
    <property type="match status" value="1"/>
</dbReference>
<accession>A0A3L6FN02</accession>
<dbReference type="GO" id="GO:1900366">
    <property type="term" value="P:negative regulation of defense response to insect"/>
    <property type="evidence" value="ECO:0007669"/>
    <property type="project" value="UniProtKB-ARBA"/>
</dbReference>
<dbReference type="GO" id="GO:2000022">
    <property type="term" value="P:regulation of jasmonic acid mediated signaling pathway"/>
    <property type="evidence" value="ECO:0007669"/>
    <property type="project" value="UniProtKB-ARBA"/>
</dbReference>
<comment type="catalytic activity">
    <reaction evidence="9">
        <text>jasmonate + 2-oxoglutarate + O2 = (1R,2R)-12-hydroxyjasmonate + succinate + CO2</text>
        <dbReference type="Rhea" id="RHEA:67144"/>
        <dbReference type="ChEBI" id="CHEBI:15379"/>
        <dbReference type="ChEBI" id="CHEBI:16526"/>
        <dbReference type="ChEBI" id="CHEBI:16810"/>
        <dbReference type="ChEBI" id="CHEBI:30031"/>
        <dbReference type="ChEBI" id="CHEBI:58431"/>
        <dbReference type="ChEBI" id="CHEBI:132022"/>
    </reaction>
    <physiologicalReaction direction="left-to-right" evidence="9">
        <dbReference type="Rhea" id="RHEA:67145"/>
    </physiologicalReaction>
</comment>